<evidence type="ECO:0000313" key="1">
    <source>
        <dbReference type="EMBL" id="KAJ4965206.1"/>
    </source>
</evidence>
<dbReference type="Proteomes" id="UP001141806">
    <property type="component" value="Unassembled WGS sequence"/>
</dbReference>
<comment type="caution">
    <text evidence="1">The sequence shown here is derived from an EMBL/GenBank/DDBJ whole genome shotgun (WGS) entry which is preliminary data.</text>
</comment>
<dbReference type="EMBL" id="JAMYWD010000007">
    <property type="protein sequence ID" value="KAJ4965206.1"/>
    <property type="molecule type" value="Genomic_DNA"/>
</dbReference>
<protein>
    <submittedName>
        <fullName evidence="1">Uncharacterized protein</fullName>
    </submittedName>
</protein>
<name>A0A9Q0K7C0_9MAGN</name>
<gene>
    <name evidence="1" type="ORF">NE237_017055</name>
</gene>
<keyword evidence="2" id="KW-1185">Reference proteome</keyword>
<organism evidence="1 2">
    <name type="scientific">Protea cynaroides</name>
    <dbReference type="NCBI Taxonomy" id="273540"/>
    <lineage>
        <taxon>Eukaryota</taxon>
        <taxon>Viridiplantae</taxon>
        <taxon>Streptophyta</taxon>
        <taxon>Embryophyta</taxon>
        <taxon>Tracheophyta</taxon>
        <taxon>Spermatophyta</taxon>
        <taxon>Magnoliopsida</taxon>
        <taxon>Proteales</taxon>
        <taxon>Proteaceae</taxon>
        <taxon>Protea</taxon>
    </lineage>
</organism>
<sequence length="158" mass="17285">MLQSHHDWSSGLTGQLCLVEVGPECLVWAKLNNKTIKDTPALPISDLLANQVECHDDVTSVIHSLETPDSAREQSAGWLPQGHNQIQVNEEAKSHDELGAFAIVVWRHSVISEATALRKGIIPGQTYTLHHVIMEGVALTTILLPFASECVHDSLDPL</sequence>
<dbReference type="AlphaFoldDB" id="A0A9Q0K7C0"/>
<proteinExistence type="predicted"/>
<evidence type="ECO:0000313" key="2">
    <source>
        <dbReference type="Proteomes" id="UP001141806"/>
    </source>
</evidence>
<reference evidence="1" key="1">
    <citation type="journal article" date="2023" name="Plant J.">
        <title>The genome of the king protea, Protea cynaroides.</title>
        <authorList>
            <person name="Chang J."/>
            <person name="Duong T.A."/>
            <person name="Schoeman C."/>
            <person name="Ma X."/>
            <person name="Roodt D."/>
            <person name="Barker N."/>
            <person name="Li Z."/>
            <person name="Van de Peer Y."/>
            <person name="Mizrachi E."/>
        </authorList>
    </citation>
    <scope>NUCLEOTIDE SEQUENCE</scope>
    <source>
        <tissue evidence="1">Young leaves</tissue>
    </source>
</reference>
<accession>A0A9Q0K7C0</accession>